<organism evidence="1">
    <name type="scientific">Listeria ivanovii</name>
    <dbReference type="NCBI Taxonomy" id="1638"/>
    <lineage>
        <taxon>Bacteria</taxon>
        <taxon>Bacillati</taxon>
        <taxon>Bacillota</taxon>
        <taxon>Bacilli</taxon>
        <taxon>Bacillales</taxon>
        <taxon>Listeriaceae</taxon>
        <taxon>Listeria</taxon>
    </lineage>
</organism>
<sequence length="116" mass="13698">MNSRRTPDMPFSRHIVCINQRKQAHESRAQIYMLVELPMNCSEMKFALGFNAWIKKEPNLQVILQTKKTRSIKPLYLGDIQEIRVMKKMNKENIYVLDLTETQQSRFIQTLLDVAN</sequence>
<proteinExistence type="predicted"/>
<geneLocation type="plasmid" evidence="1">
    <name>pLIS6</name>
</geneLocation>
<accession>A0A7T0MB84</accession>
<gene>
    <name evidence="1" type="ORF">pLIS600311c</name>
</gene>
<dbReference type="RefSeq" id="WP_199201700.1">
    <property type="nucleotide sequence ID" value="NZ_MW124302.1"/>
</dbReference>
<keyword evidence="1" id="KW-0614">Plasmid</keyword>
<protein>
    <submittedName>
        <fullName evidence="1">Uncharacterized protein</fullName>
    </submittedName>
</protein>
<reference evidence="1" key="2">
    <citation type="submission" date="2020-10" db="EMBL/GenBank/DDBJ databases">
        <authorList>
            <person name="Chmielowska C.A."/>
            <person name="Korsak D."/>
            <person name="Bartosik D."/>
        </authorList>
    </citation>
    <scope>NUCLEOTIDE SEQUENCE</scope>
    <source>
        <strain evidence="1">Sr11</strain>
        <plasmid evidence="1">pLIS6</plasmid>
    </source>
</reference>
<dbReference type="EMBL" id="MW124302">
    <property type="protein sequence ID" value="QPL19497.1"/>
    <property type="molecule type" value="Genomic_DNA"/>
</dbReference>
<dbReference type="AlphaFoldDB" id="A0A7T0MB84"/>
<reference evidence="1" key="1">
    <citation type="journal article" date="2020" name="Int. J. Mol. Sci.">
        <title>Genetic Carriers and Genomic Distribution of cadA6-A Novel Variant of a Cadmium Resistance Determinant Identified in Listeria spp.</title>
        <authorList>
            <person name="Chmielowska C."/>
            <person name="Korsak D."/>
            <person name="Szmulkowska B."/>
            <person name="Krop A."/>
            <person name="Lipka K."/>
            <person name="Krupinska M."/>
            <person name="Bartosik D."/>
        </authorList>
    </citation>
    <scope>NUCLEOTIDE SEQUENCE</scope>
    <source>
        <strain evidence="1">Sr11</strain>
    </source>
</reference>
<evidence type="ECO:0000313" key="1">
    <source>
        <dbReference type="EMBL" id="QPL19497.1"/>
    </source>
</evidence>
<name>A0A7T0MB84_LISIV</name>